<dbReference type="EMBL" id="CAJNRG010004922">
    <property type="protein sequence ID" value="CAF2070662.1"/>
    <property type="molecule type" value="Genomic_DNA"/>
</dbReference>
<reference evidence="1" key="1">
    <citation type="submission" date="2021-02" db="EMBL/GenBank/DDBJ databases">
        <authorList>
            <person name="Nowell W R."/>
        </authorList>
    </citation>
    <scope>NUCLEOTIDE SEQUENCE</scope>
</reference>
<comment type="caution">
    <text evidence="1">The sequence shown here is derived from an EMBL/GenBank/DDBJ whole genome shotgun (WGS) entry which is preliminary data.</text>
</comment>
<dbReference type="GO" id="GO:0003676">
    <property type="term" value="F:nucleic acid binding"/>
    <property type="evidence" value="ECO:0007669"/>
    <property type="project" value="InterPro"/>
</dbReference>
<dbReference type="AlphaFoldDB" id="A0A816R7U1"/>
<evidence type="ECO:0000313" key="2">
    <source>
        <dbReference type="Proteomes" id="UP000663887"/>
    </source>
</evidence>
<sequence>MKSKDLQKLVLFKYENGWENGDSASKIFNDLNGSVSYRTIRRWCKMIRERGSIDLSHPPGRPPIVRTKAMIRKVKHHYGAQPHTHRLTQHFPSFIDKNRWSPNSPDLNPLDYSIWDEFVHQVKWDKIQSKKTFN</sequence>
<proteinExistence type="predicted"/>
<protein>
    <submittedName>
        <fullName evidence="1">Uncharacterized protein</fullName>
    </submittedName>
</protein>
<name>A0A816R7U1_9BILA</name>
<dbReference type="InterPro" id="IPR036397">
    <property type="entry name" value="RNaseH_sf"/>
</dbReference>
<evidence type="ECO:0000313" key="1">
    <source>
        <dbReference type="EMBL" id="CAF2070662.1"/>
    </source>
</evidence>
<dbReference type="Proteomes" id="UP000663887">
    <property type="component" value="Unassembled WGS sequence"/>
</dbReference>
<dbReference type="Gene3D" id="3.30.420.10">
    <property type="entry name" value="Ribonuclease H-like superfamily/Ribonuclease H"/>
    <property type="match status" value="1"/>
</dbReference>
<gene>
    <name evidence="1" type="ORF">XDN619_LOCUS12472</name>
</gene>
<organism evidence="1 2">
    <name type="scientific">Rotaria magnacalcarata</name>
    <dbReference type="NCBI Taxonomy" id="392030"/>
    <lineage>
        <taxon>Eukaryota</taxon>
        <taxon>Metazoa</taxon>
        <taxon>Spiralia</taxon>
        <taxon>Gnathifera</taxon>
        <taxon>Rotifera</taxon>
        <taxon>Eurotatoria</taxon>
        <taxon>Bdelloidea</taxon>
        <taxon>Philodinida</taxon>
        <taxon>Philodinidae</taxon>
        <taxon>Rotaria</taxon>
    </lineage>
</organism>
<accession>A0A816R7U1</accession>